<reference evidence="9" key="2">
    <citation type="journal article" date="2023" name="IMA Fungus">
        <title>Comparative genomic study of the Penicillium genus elucidates a diverse pangenome and 15 lateral gene transfer events.</title>
        <authorList>
            <person name="Petersen C."/>
            <person name="Sorensen T."/>
            <person name="Nielsen M.R."/>
            <person name="Sondergaard T.E."/>
            <person name="Sorensen J.L."/>
            <person name="Fitzpatrick D.A."/>
            <person name="Frisvad J.C."/>
            <person name="Nielsen K.L."/>
        </authorList>
    </citation>
    <scope>NUCLEOTIDE SEQUENCE</scope>
    <source>
        <strain evidence="9">IBT 30728</strain>
    </source>
</reference>
<dbReference type="InterPro" id="IPR001138">
    <property type="entry name" value="Zn2Cys6_DnaBD"/>
</dbReference>
<dbReference type="PANTHER" id="PTHR31001">
    <property type="entry name" value="UNCHARACTERIZED TRANSCRIPTIONAL REGULATORY PROTEIN"/>
    <property type="match status" value="1"/>
</dbReference>
<reference evidence="9" key="1">
    <citation type="submission" date="2022-12" db="EMBL/GenBank/DDBJ databases">
        <authorList>
            <person name="Petersen C."/>
        </authorList>
    </citation>
    <scope>NUCLEOTIDE SEQUENCE</scope>
    <source>
        <strain evidence="9">IBT 30728</strain>
    </source>
</reference>
<dbReference type="PANTHER" id="PTHR31001:SF50">
    <property type="entry name" value="ZN(II)2CYS6 TRANSCRIPTION FACTOR (EUROFUNG)"/>
    <property type="match status" value="1"/>
</dbReference>
<dbReference type="CDD" id="cd00067">
    <property type="entry name" value="GAL4"/>
    <property type="match status" value="1"/>
</dbReference>
<keyword evidence="3" id="KW-0805">Transcription regulation</keyword>
<dbReference type="GO" id="GO:0000981">
    <property type="term" value="F:DNA-binding transcription factor activity, RNA polymerase II-specific"/>
    <property type="evidence" value="ECO:0007669"/>
    <property type="project" value="InterPro"/>
</dbReference>
<dbReference type="GeneID" id="81620798"/>
<accession>A0A9W9XP63</accession>
<organism evidence="9 10">
    <name type="scientific">Penicillium diatomitis</name>
    <dbReference type="NCBI Taxonomy" id="2819901"/>
    <lineage>
        <taxon>Eukaryota</taxon>
        <taxon>Fungi</taxon>
        <taxon>Dikarya</taxon>
        <taxon>Ascomycota</taxon>
        <taxon>Pezizomycotina</taxon>
        <taxon>Eurotiomycetes</taxon>
        <taxon>Eurotiomycetidae</taxon>
        <taxon>Eurotiales</taxon>
        <taxon>Aspergillaceae</taxon>
        <taxon>Penicillium</taxon>
    </lineage>
</organism>
<evidence type="ECO:0000256" key="1">
    <source>
        <dbReference type="ARBA" id="ARBA00004123"/>
    </source>
</evidence>
<sequence>MTDRSDLTGQSDPTASVAAAIGTTATSRSSAPKVRLSCEACRQRKVKCDKLSPCTSCVRLGFVCVPVERARLPRGRTRKAPERAQGSDKELVDRVAKLEKLLKQVAAERDGETAQPQQESPRSIATAGRPQVEQHFETKMQEVESWRDQNIQSNTLVLPHRPRPSTSYIASSFWEDIMQQTQELRTVLDDRLEYEQADEEARNHPGFGASLVGSETSESMTGSPQSQRGLQIPPHVRRQLCEIYLRNVDPVFKILHRPSLRAYLCDEQPYLDYEQDHQAPVTLAWAVFYAAACTIDDAQCQLLFGMDKKPVTAELQRETEAGLVKSDFVTTNELTVLQAYVLSLVSPVSTSIKDKSPSFITVARLCPLSSSYAKSAQLAARCQDQSRRVWTMSSMALRVGQALCLHMPVPPFHVGPFEQELRRRTWQAIGVLDLAASLDRASEPMMQSVWLDYVLPANINDEDIWHNMDVQFQERPETEFTDMTQTLIIAAAQSVARSIGFTDFIEPTVRSSQKRQEVLANFRKTANNRLANCSRERSAYHLYVSRITHTLFGWLQMGCVRPIQRNKNWIPPPVEGDVLLSLAADNLQKLMEIASDPAMQPWIWFGSLWVPWHGLAVALAEICVCKDPESLIRHWPPIEQVYHQSSFVIADSQHGMLWKPLQKLMKQARAHRKSLLDSNAFTAAESYASPPQPPVHSVQKSAPLPLAPITSQYNIQSTMAADTAGLYALGQQQPNVFAVGQQYDTSASMAATALTLEPWPSVWDQLDFMGNPRMQAQADNNAWLNYESFIGDVYDSVDCTFQPR</sequence>
<dbReference type="InterPro" id="IPR050613">
    <property type="entry name" value="Sec_Metabolite_Reg"/>
</dbReference>
<keyword evidence="5" id="KW-0804">Transcription</keyword>
<dbReference type="RefSeq" id="XP_056794842.1">
    <property type="nucleotide sequence ID" value="XM_056930549.1"/>
</dbReference>
<evidence type="ECO:0000256" key="2">
    <source>
        <dbReference type="ARBA" id="ARBA00022723"/>
    </source>
</evidence>
<dbReference type="SUPFAM" id="SSF57701">
    <property type="entry name" value="Zn2/Cys6 DNA-binding domain"/>
    <property type="match status" value="1"/>
</dbReference>
<feature type="compositionally biased region" description="Polar residues" evidence="7">
    <location>
        <begin position="114"/>
        <end position="123"/>
    </location>
</feature>
<evidence type="ECO:0000256" key="7">
    <source>
        <dbReference type="SAM" id="MobiDB-lite"/>
    </source>
</evidence>
<evidence type="ECO:0000313" key="9">
    <source>
        <dbReference type="EMBL" id="KAJ5495829.1"/>
    </source>
</evidence>
<dbReference type="PROSITE" id="PS00463">
    <property type="entry name" value="ZN2_CY6_FUNGAL_1"/>
    <property type="match status" value="1"/>
</dbReference>
<keyword evidence="10" id="KW-1185">Reference proteome</keyword>
<gene>
    <name evidence="9" type="ORF">N7539_000945</name>
</gene>
<feature type="domain" description="Zn(2)-C6 fungal-type" evidence="8">
    <location>
        <begin position="37"/>
        <end position="65"/>
    </location>
</feature>
<dbReference type="EMBL" id="JAPWDQ010000001">
    <property type="protein sequence ID" value="KAJ5495829.1"/>
    <property type="molecule type" value="Genomic_DNA"/>
</dbReference>
<protein>
    <recommendedName>
        <fullName evidence="8">Zn(2)-C6 fungal-type domain-containing protein</fullName>
    </recommendedName>
</protein>
<evidence type="ECO:0000256" key="5">
    <source>
        <dbReference type="ARBA" id="ARBA00023163"/>
    </source>
</evidence>
<dbReference type="SMART" id="SM00066">
    <property type="entry name" value="GAL4"/>
    <property type="match status" value="1"/>
</dbReference>
<dbReference type="InterPro" id="IPR036864">
    <property type="entry name" value="Zn2-C6_fun-type_DNA-bd_sf"/>
</dbReference>
<feature type="region of interest" description="Disordered" evidence="7">
    <location>
        <begin position="107"/>
        <end position="130"/>
    </location>
</feature>
<dbReference type="GO" id="GO:0005634">
    <property type="term" value="C:nucleus"/>
    <property type="evidence" value="ECO:0007669"/>
    <property type="project" value="UniProtKB-SubCell"/>
</dbReference>
<keyword evidence="2" id="KW-0479">Metal-binding</keyword>
<proteinExistence type="predicted"/>
<evidence type="ECO:0000259" key="8">
    <source>
        <dbReference type="PROSITE" id="PS50048"/>
    </source>
</evidence>
<dbReference type="CDD" id="cd12148">
    <property type="entry name" value="fungal_TF_MHR"/>
    <property type="match status" value="1"/>
</dbReference>
<dbReference type="Gene3D" id="4.10.240.10">
    <property type="entry name" value="Zn(2)-C6 fungal-type DNA-binding domain"/>
    <property type="match status" value="1"/>
</dbReference>
<comment type="caution">
    <text evidence="9">The sequence shown here is derived from an EMBL/GenBank/DDBJ whole genome shotgun (WGS) entry which is preliminary data.</text>
</comment>
<evidence type="ECO:0000256" key="3">
    <source>
        <dbReference type="ARBA" id="ARBA00023015"/>
    </source>
</evidence>
<evidence type="ECO:0000256" key="6">
    <source>
        <dbReference type="ARBA" id="ARBA00023242"/>
    </source>
</evidence>
<evidence type="ECO:0000313" key="10">
    <source>
        <dbReference type="Proteomes" id="UP001148312"/>
    </source>
</evidence>
<name>A0A9W9XP63_9EURO</name>
<dbReference type="GO" id="GO:0008270">
    <property type="term" value="F:zinc ion binding"/>
    <property type="evidence" value="ECO:0007669"/>
    <property type="project" value="InterPro"/>
</dbReference>
<dbReference type="GO" id="GO:0003677">
    <property type="term" value="F:DNA binding"/>
    <property type="evidence" value="ECO:0007669"/>
    <property type="project" value="UniProtKB-KW"/>
</dbReference>
<feature type="region of interest" description="Disordered" evidence="7">
    <location>
        <begin position="1"/>
        <end position="29"/>
    </location>
</feature>
<dbReference type="PROSITE" id="PS50048">
    <property type="entry name" value="ZN2_CY6_FUNGAL_2"/>
    <property type="match status" value="1"/>
</dbReference>
<dbReference type="Proteomes" id="UP001148312">
    <property type="component" value="Unassembled WGS sequence"/>
</dbReference>
<dbReference type="Pfam" id="PF00172">
    <property type="entry name" value="Zn_clus"/>
    <property type="match status" value="1"/>
</dbReference>
<keyword evidence="4" id="KW-0238">DNA-binding</keyword>
<keyword evidence="6" id="KW-0539">Nucleus</keyword>
<evidence type="ECO:0000256" key="4">
    <source>
        <dbReference type="ARBA" id="ARBA00023125"/>
    </source>
</evidence>
<comment type="subcellular location">
    <subcellularLocation>
        <location evidence="1">Nucleus</location>
    </subcellularLocation>
</comment>
<dbReference type="AlphaFoldDB" id="A0A9W9XP63"/>